<dbReference type="EMBL" id="CP020661">
    <property type="protein sequence ID" value="ATF10057.1"/>
    <property type="molecule type" value="Genomic_DNA"/>
</dbReference>
<comment type="similarity">
    <text evidence="2">Belongs to the TraY family.</text>
</comment>
<proteinExistence type="inferred from homology"/>
<keyword evidence="6" id="KW-0238">DNA-binding</keyword>
<evidence type="ECO:0000256" key="3">
    <source>
        <dbReference type="ARBA" id="ARBA00020541"/>
    </source>
</evidence>
<dbReference type="AlphaFoldDB" id="A0A291BAN8"/>
<comment type="subcellular location">
    <subcellularLocation>
        <location evidence="1">Cytoplasm</location>
    </subcellularLocation>
</comment>
<keyword evidence="7" id="KW-0614">Plasmid</keyword>
<evidence type="ECO:0000256" key="5">
    <source>
        <dbReference type="ARBA" id="ARBA00022971"/>
    </source>
</evidence>
<organism evidence="7 8">
    <name type="scientific">Candidatus Enterovibrio altilux</name>
    <dbReference type="NCBI Taxonomy" id="1927128"/>
    <lineage>
        <taxon>Bacteria</taxon>
        <taxon>Pseudomonadati</taxon>
        <taxon>Pseudomonadota</taxon>
        <taxon>Gammaproteobacteria</taxon>
        <taxon>Vibrionales</taxon>
        <taxon>Vibrionaceae</taxon>
        <taxon>Enterovibrio</taxon>
    </lineage>
</organism>
<keyword evidence="5" id="KW-0184">Conjugation</keyword>
<dbReference type="RefSeq" id="WP_096619569.1">
    <property type="nucleotide sequence ID" value="NZ_CP020661.1"/>
</dbReference>
<dbReference type="InterPro" id="IPR008876">
    <property type="entry name" value="TraY"/>
</dbReference>
<name>A0A291BAN8_9GAMM</name>
<reference evidence="8" key="1">
    <citation type="submission" date="2017-04" db="EMBL/GenBank/DDBJ databases">
        <title>Genome evolution of the luminous symbionts of deep sea anglerfish.</title>
        <authorList>
            <person name="Hendry T.A."/>
        </authorList>
    </citation>
    <scope>NUCLEOTIDE SEQUENCE [LARGE SCALE GENOMIC DNA]</scope>
    <source>
        <plasmid evidence="8">pcc1</plasmid>
    </source>
</reference>
<evidence type="ECO:0000313" key="8">
    <source>
        <dbReference type="Proteomes" id="UP000218160"/>
    </source>
</evidence>
<keyword evidence="8" id="KW-1185">Reference proteome</keyword>
<evidence type="ECO:0000256" key="6">
    <source>
        <dbReference type="ARBA" id="ARBA00023125"/>
    </source>
</evidence>
<dbReference type="Pfam" id="PF05509">
    <property type="entry name" value="TraY"/>
    <property type="match status" value="1"/>
</dbReference>
<dbReference type="KEGG" id="elux:BTN50_1616"/>
<evidence type="ECO:0000256" key="2">
    <source>
        <dbReference type="ARBA" id="ARBA00007183"/>
    </source>
</evidence>
<dbReference type="GO" id="GO:0003677">
    <property type="term" value="F:DNA binding"/>
    <property type="evidence" value="ECO:0007669"/>
    <property type="project" value="UniProtKB-KW"/>
</dbReference>
<evidence type="ECO:0000256" key="4">
    <source>
        <dbReference type="ARBA" id="ARBA00022490"/>
    </source>
</evidence>
<keyword evidence="4" id="KW-0963">Cytoplasm</keyword>
<dbReference type="GO" id="GO:0005737">
    <property type="term" value="C:cytoplasm"/>
    <property type="evidence" value="ECO:0007669"/>
    <property type="project" value="UniProtKB-SubCell"/>
</dbReference>
<dbReference type="Proteomes" id="UP000218160">
    <property type="component" value="Plasmid pCC1"/>
</dbReference>
<protein>
    <recommendedName>
        <fullName evidence="3">Relaxosome protein TraY</fullName>
    </recommendedName>
</protein>
<geneLocation type="plasmid" evidence="8">
    <name>pcc1</name>
</geneLocation>
<dbReference type="OrthoDB" id="9879423at2"/>
<sequence length="60" mass="6967">MKDSEALKITVILDGEHRKRLKTSRSESARSFRQEAKIRIEDHLKLYASIAKVGSRLERN</sequence>
<gene>
    <name evidence="7" type="ORF">BTN50_1616</name>
</gene>
<evidence type="ECO:0000256" key="1">
    <source>
        <dbReference type="ARBA" id="ARBA00004496"/>
    </source>
</evidence>
<evidence type="ECO:0000313" key="7">
    <source>
        <dbReference type="EMBL" id="ATF10057.1"/>
    </source>
</evidence>
<accession>A0A291BAN8</accession>